<proteinExistence type="predicted"/>
<dbReference type="PROSITE" id="PS51257">
    <property type="entry name" value="PROKAR_LIPOPROTEIN"/>
    <property type="match status" value="1"/>
</dbReference>
<name>A0A0U3NDY4_9BURK</name>
<evidence type="ECO:0000313" key="2">
    <source>
        <dbReference type="Proteomes" id="UP000060699"/>
    </source>
</evidence>
<gene>
    <name evidence="1" type="ORF">RD2015_2200</name>
</gene>
<dbReference type="KEGG" id="rdp:RD2015_2200"/>
<dbReference type="AlphaFoldDB" id="A0A0U3NDY4"/>
<organism evidence="1 2">
    <name type="scientific">Roseateles depolymerans</name>
    <dbReference type="NCBI Taxonomy" id="76731"/>
    <lineage>
        <taxon>Bacteria</taxon>
        <taxon>Pseudomonadati</taxon>
        <taxon>Pseudomonadota</taxon>
        <taxon>Betaproteobacteria</taxon>
        <taxon>Burkholderiales</taxon>
        <taxon>Sphaerotilaceae</taxon>
        <taxon>Roseateles</taxon>
    </lineage>
</organism>
<reference evidence="1 2" key="1">
    <citation type="submission" date="2015-12" db="EMBL/GenBank/DDBJ databases">
        <title>Complete genome of Roseateles depolymerans KCTC 42856.</title>
        <authorList>
            <person name="Kim K.M."/>
        </authorList>
    </citation>
    <scope>NUCLEOTIDE SEQUENCE [LARGE SCALE GENOMIC DNA]</scope>
    <source>
        <strain evidence="1 2">KCTC 42856</strain>
    </source>
</reference>
<keyword evidence="2" id="KW-1185">Reference proteome</keyword>
<dbReference type="STRING" id="76731.RD2015_2200"/>
<accession>A0A0U3NDY4</accession>
<protein>
    <submittedName>
        <fullName evidence="1">Uncharacterized protein</fullName>
    </submittedName>
</protein>
<dbReference type="Proteomes" id="UP000060699">
    <property type="component" value="Chromosome"/>
</dbReference>
<dbReference type="EMBL" id="CP013729">
    <property type="protein sequence ID" value="ALV06672.1"/>
    <property type="molecule type" value="Genomic_DNA"/>
</dbReference>
<dbReference type="RefSeq" id="WP_157592949.1">
    <property type="nucleotide sequence ID" value="NZ_CP013729.1"/>
</dbReference>
<sequence>MNRLREIASSPSLWMALVCALMLCNLLTGCGGGGDDDEDQRQSNLPVDCKAHPEQCK</sequence>
<evidence type="ECO:0000313" key="1">
    <source>
        <dbReference type="EMBL" id="ALV06672.1"/>
    </source>
</evidence>